<evidence type="ECO:0000313" key="7">
    <source>
        <dbReference type="EMBL" id="ABQ21579.1"/>
    </source>
</evidence>
<dbReference type="CDD" id="cd00090">
    <property type="entry name" value="HTH_ARSR"/>
    <property type="match status" value="1"/>
</dbReference>
<proteinExistence type="predicted"/>
<reference evidence="7 8" key="1">
    <citation type="submission" date="2007-03" db="EMBL/GenBank/DDBJ databases">
        <authorList>
            <person name="Heidelberg J."/>
        </authorList>
    </citation>
    <scope>NUCLEOTIDE SEQUENCE [LARGE SCALE GENOMIC DNA]</scope>
    <source>
        <strain evidence="8">ATCC 39541 / Classical Ogawa 395 / O395</strain>
    </source>
</reference>
<dbReference type="InterPro" id="IPR000485">
    <property type="entry name" value="AsnC-type_HTH_dom"/>
</dbReference>
<dbReference type="KEGG" id="vco:VC0395_A0580"/>
<dbReference type="FunFam" id="3.30.70.920:FF:000005">
    <property type="entry name" value="Lrp/AsnC family transcriptional regulator"/>
    <property type="match status" value="1"/>
</dbReference>
<dbReference type="EMBL" id="CP000627">
    <property type="protein sequence ID" value="ABQ21579.1"/>
    <property type="molecule type" value="Genomic_DNA"/>
</dbReference>
<protein>
    <recommendedName>
        <fullName evidence="5">DNA-binding transcriptional activator DecR</fullName>
    </recommendedName>
</protein>
<dbReference type="FunFam" id="1.10.10.10:FF:000114">
    <property type="entry name" value="Lrp/AsnC family transcriptional regulator"/>
    <property type="match status" value="1"/>
</dbReference>
<dbReference type="InterPro" id="IPR036390">
    <property type="entry name" value="WH_DNA-bd_sf"/>
</dbReference>
<evidence type="ECO:0000256" key="3">
    <source>
        <dbReference type="ARBA" id="ARBA00023159"/>
    </source>
</evidence>
<dbReference type="InterPro" id="IPR019887">
    <property type="entry name" value="Tscrpt_reg_AsnC/Lrp_C"/>
</dbReference>
<dbReference type="GO" id="GO:0043200">
    <property type="term" value="P:response to amino acid"/>
    <property type="evidence" value="ECO:0007669"/>
    <property type="project" value="TreeGrafter"/>
</dbReference>
<keyword evidence="1" id="KW-0805">Transcription regulation</keyword>
<keyword evidence="4" id="KW-0804">Transcription</keyword>
<dbReference type="PATRIC" id="fig|345073.21.peg.1044"/>
<dbReference type="AlphaFoldDB" id="A0A0H3ALD5"/>
<keyword evidence="3" id="KW-0010">Activator</keyword>
<dbReference type="InterPro" id="IPR019888">
    <property type="entry name" value="Tscrpt_reg_AsnC-like"/>
</dbReference>
<dbReference type="GO" id="GO:0006355">
    <property type="term" value="P:regulation of DNA-templated transcription"/>
    <property type="evidence" value="ECO:0007669"/>
    <property type="project" value="UniProtKB-ARBA"/>
</dbReference>
<dbReference type="InterPro" id="IPR036388">
    <property type="entry name" value="WH-like_DNA-bd_sf"/>
</dbReference>
<organism evidence="7 8">
    <name type="scientific">Vibrio cholerae serotype O1 (strain ATCC 39541 / Classical Ogawa 395 / O395)</name>
    <dbReference type="NCBI Taxonomy" id="345073"/>
    <lineage>
        <taxon>Bacteria</taxon>
        <taxon>Pseudomonadati</taxon>
        <taxon>Pseudomonadota</taxon>
        <taxon>Gammaproteobacteria</taxon>
        <taxon>Vibrionales</taxon>
        <taxon>Vibrionaceae</taxon>
        <taxon>Vibrio</taxon>
    </lineage>
</organism>
<sequence>MERKTLPFCLCFCSFVEKFSLKKAICMLLDKVDRQILAILQQDCTVSLNELAEAVNLTTTPCWKRLKKMEEGGVIRERVALLDAQALDLSFTAFVMVTTNNHSHEWYCRFVTAVEEFPEVMEFYRMAGEYDYMMKVQVKDMPCFDRFYKKLVNSIEGLNKVTSTFAMESLKYTTQLPL</sequence>
<dbReference type="GO" id="GO:0005829">
    <property type="term" value="C:cytosol"/>
    <property type="evidence" value="ECO:0007669"/>
    <property type="project" value="TreeGrafter"/>
</dbReference>
<dbReference type="eggNOG" id="COG1522">
    <property type="taxonomic scope" value="Bacteria"/>
</dbReference>
<dbReference type="PRINTS" id="PR00033">
    <property type="entry name" value="HTHASNC"/>
</dbReference>
<feature type="domain" description="HTH asnC-type" evidence="6">
    <location>
        <begin position="29"/>
        <end position="90"/>
    </location>
</feature>
<evidence type="ECO:0000256" key="4">
    <source>
        <dbReference type="ARBA" id="ARBA00023163"/>
    </source>
</evidence>
<dbReference type="Gene3D" id="3.30.70.920">
    <property type="match status" value="1"/>
</dbReference>
<dbReference type="PROSITE" id="PS50956">
    <property type="entry name" value="HTH_ASNC_2"/>
    <property type="match status" value="1"/>
</dbReference>
<dbReference type="Proteomes" id="UP000000249">
    <property type="component" value="Chromosome 1"/>
</dbReference>
<evidence type="ECO:0000256" key="1">
    <source>
        <dbReference type="ARBA" id="ARBA00023015"/>
    </source>
</evidence>
<keyword evidence="2" id="KW-0238">DNA-binding</keyword>
<dbReference type="PROSITE" id="PS00519">
    <property type="entry name" value="HTH_ASNC_1"/>
    <property type="match status" value="1"/>
</dbReference>
<dbReference type="GO" id="GO:0043565">
    <property type="term" value="F:sequence-specific DNA binding"/>
    <property type="evidence" value="ECO:0007669"/>
    <property type="project" value="InterPro"/>
</dbReference>
<evidence type="ECO:0000256" key="5">
    <source>
        <dbReference type="ARBA" id="ARBA00068816"/>
    </source>
</evidence>
<dbReference type="KEGG" id="vcr:VC395_1076"/>
<dbReference type="Pfam" id="PF01037">
    <property type="entry name" value="AsnC_trans_reg"/>
    <property type="match status" value="1"/>
</dbReference>
<name>A0A0H3ALD5_VIBC3</name>
<evidence type="ECO:0000259" key="6">
    <source>
        <dbReference type="PROSITE" id="PS50956"/>
    </source>
</evidence>
<dbReference type="Pfam" id="PF13412">
    <property type="entry name" value="HTH_24"/>
    <property type="match status" value="1"/>
</dbReference>
<dbReference type="InterPro" id="IPR019885">
    <property type="entry name" value="Tscrpt_reg_HTH_AsnC-type_CS"/>
</dbReference>
<dbReference type="SMART" id="SM00344">
    <property type="entry name" value="HTH_ASNC"/>
    <property type="match status" value="1"/>
</dbReference>
<dbReference type="SUPFAM" id="SSF54909">
    <property type="entry name" value="Dimeric alpha+beta barrel"/>
    <property type="match status" value="1"/>
</dbReference>
<dbReference type="PANTHER" id="PTHR30154:SF17">
    <property type="entry name" value="DNA-BINDING TRANSCRIPTIONAL ACTIVATOR DECR"/>
    <property type="match status" value="1"/>
</dbReference>
<evidence type="ECO:0000256" key="2">
    <source>
        <dbReference type="ARBA" id="ARBA00023125"/>
    </source>
</evidence>
<evidence type="ECO:0000313" key="8">
    <source>
        <dbReference type="Proteomes" id="UP000000249"/>
    </source>
</evidence>
<dbReference type="InterPro" id="IPR011991">
    <property type="entry name" value="ArsR-like_HTH"/>
</dbReference>
<dbReference type="PANTHER" id="PTHR30154">
    <property type="entry name" value="LEUCINE-RESPONSIVE REGULATORY PROTEIN"/>
    <property type="match status" value="1"/>
</dbReference>
<accession>A0A0H3ALD5</accession>
<gene>
    <name evidence="7" type="ordered locus">VC0395_A0580</name>
</gene>
<dbReference type="Gene3D" id="1.10.10.10">
    <property type="entry name" value="Winged helix-like DNA-binding domain superfamily/Winged helix DNA-binding domain"/>
    <property type="match status" value="1"/>
</dbReference>
<dbReference type="InterPro" id="IPR011008">
    <property type="entry name" value="Dimeric_a/b-barrel"/>
</dbReference>
<dbReference type="SUPFAM" id="SSF46785">
    <property type="entry name" value="Winged helix' DNA-binding domain"/>
    <property type="match status" value="1"/>
</dbReference>